<proteinExistence type="predicted"/>
<sequence length="186" mass="20721">MQTILPKTITHPLIGDTVTFLKTAVETNGAYTLVEVVLLPGGGNDAHYHVNYSEAFEVLEGTLSVQYGKTEYDLNPGDTVTVPPKVVHRFFNRSNERPVRFRVTIQPARHFEATLRIAYGLAADGKTNKKGMPHIWHLAIILQKGESYLPGLPPAIQKGIFGILARIARIKGVHRELYKYYKPDAG</sequence>
<dbReference type="RefSeq" id="WP_231002773.1">
    <property type="nucleotide sequence ID" value="NZ_JAJNEC010000003.1"/>
</dbReference>
<dbReference type="PANTHER" id="PTHR36440:SF1">
    <property type="entry name" value="PUTATIVE (AFU_ORTHOLOGUE AFUA_8G07350)-RELATED"/>
    <property type="match status" value="1"/>
</dbReference>
<evidence type="ECO:0000313" key="2">
    <source>
        <dbReference type="EMBL" id="MCD2421872.1"/>
    </source>
</evidence>
<dbReference type="Gene3D" id="2.60.120.10">
    <property type="entry name" value="Jelly Rolls"/>
    <property type="match status" value="1"/>
</dbReference>
<dbReference type="Proteomes" id="UP001199816">
    <property type="component" value="Unassembled WGS sequence"/>
</dbReference>
<evidence type="ECO:0000313" key="3">
    <source>
        <dbReference type="Proteomes" id="UP001199816"/>
    </source>
</evidence>
<dbReference type="InterPro" id="IPR053146">
    <property type="entry name" value="QDO-like"/>
</dbReference>
<gene>
    <name evidence="2" type="ORF">LQ567_03805</name>
</gene>
<comment type="caution">
    <text evidence="2">The sequence shown here is derived from an EMBL/GenBank/DDBJ whole genome shotgun (WGS) entry which is preliminary data.</text>
</comment>
<keyword evidence="3" id="KW-1185">Reference proteome</keyword>
<dbReference type="InterPro" id="IPR013096">
    <property type="entry name" value="Cupin_2"/>
</dbReference>
<protein>
    <submittedName>
        <fullName evidence="2">Cupin domain-containing protein</fullName>
    </submittedName>
</protein>
<dbReference type="InterPro" id="IPR014710">
    <property type="entry name" value="RmlC-like_jellyroll"/>
</dbReference>
<dbReference type="EMBL" id="JAJNEC010000003">
    <property type="protein sequence ID" value="MCD2421872.1"/>
    <property type="molecule type" value="Genomic_DNA"/>
</dbReference>
<reference evidence="2 3" key="1">
    <citation type="submission" date="2021-11" db="EMBL/GenBank/DDBJ databases">
        <title>Genomic of Niabella pedocola.</title>
        <authorList>
            <person name="Wu T."/>
        </authorList>
    </citation>
    <scope>NUCLEOTIDE SEQUENCE [LARGE SCALE GENOMIC DNA]</scope>
    <source>
        <strain evidence="2 3">JCM 31011</strain>
    </source>
</reference>
<evidence type="ECO:0000259" key="1">
    <source>
        <dbReference type="Pfam" id="PF07883"/>
    </source>
</evidence>
<dbReference type="InterPro" id="IPR011051">
    <property type="entry name" value="RmlC_Cupin_sf"/>
</dbReference>
<accession>A0ABS8PL86</accession>
<dbReference type="Pfam" id="PF07883">
    <property type="entry name" value="Cupin_2"/>
    <property type="match status" value="1"/>
</dbReference>
<dbReference type="SUPFAM" id="SSF51182">
    <property type="entry name" value="RmlC-like cupins"/>
    <property type="match status" value="1"/>
</dbReference>
<dbReference type="PANTHER" id="PTHR36440">
    <property type="entry name" value="PUTATIVE (AFU_ORTHOLOGUE AFUA_8G07350)-RELATED"/>
    <property type="match status" value="1"/>
</dbReference>
<organism evidence="2 3">
    <name type="scientific">Niabella pedocola</name>
    <dbReference type="NCBI Taxonomy" id="1752077"/>
    <lineage>
        <taxon>Bacteria</taxon>
        <taxon>Pseudomonadati</taxon>
        <taxon>Bacteroidota</taxon>
        <taxon>Chitinophagia</taxon>
        <taxon>Chitinophagales</taxon>
        <taxon>Chitinophagaceae</taxon>
        <taxon>Niabella</taxon>
    </lineage>
</organism>
<name>A0ABS8PL86_9BACT</name>
<feature type="domain" description="Cupin type-2" evidence="1">
    <location>
        <begin position="35"/>
        <end position="101"/>
    </location>
</feature>